<keyword evidence="1" id="KW-1133">Transmembrane helix</keyword>
<dbReference type="AlphaFoldDB" id="A0A816IHZ7"/>
<evidence type="ECO:0000313" key="2">
    <source>
        <dbReference type="EMBL" id="CAF1710236.1"/>
    </source>
</evidence>
<feature type="transmembrane region" description="Helical" evidence="1">
    <location>
        <begin position="62"/>
        <end position="80"/>
    </location>
</feature>
<evidence type="ECO:0000256" key="1">
    <source>
        <dbReference type="SAM" id="Phobius"/>
    </source>
</evidence>
<dbReference type="EMBL" id="HG994367">
    <property type="protein sequence ID" value="CAF1710236.1"/>
    <property type="molecule type" value="Genomic_DNA"/>
</dbReference>
<feature type="transmembrane region" description="Helical" evidence="1">
    <location>
        <begin position="92"/>
        <end position="113"/>
    </location>
</feature>
<feature type="transmembrane region" description="Helical" evidence="1">
    <location>
        <begin position="20"/>
        <end position="41"/>
    </location>
</feature>
<organism evidence="2">
    <name type="scientific">Brassica napus</name>
    <name type="common">Rape</name>
    <dbReference type="NCBI Taxonomy" id="3708"/>
    <lineage>
        <taxon>Eukaryota</taxon>
        <taxon>Viridiplantae</taxon>
        <taxon>Streptophyta</taxon>
        <taxon>Embryophyta</taxon>
        <taxon>Tracheophyta</taxon>
        <taxon>Spermatophyta</taxon>
        <taxon>Magnoliopsida</taxon>
        <taxon>eudicotyledons</taxon>
        <taxon>Gunneridae</taxon>
        <taxon>Pentapetalae</taxon>
        <taxon>rosids</taxon>
        <taxon>malvids</taxon>
        <taxon>Brassicales</taxon>
        <taxon>Brassicaceae</taxon>
        <taxon>Brassiceae</taxon>
        <taxon>Brassica</taxon>
    </lineage>
</organism>
<reference evidence="2" key="1">
    <citation type="submission" date="2021-01" db="EMBL/GenBank/DDBJ databases">
        <authorList>
            <consortium name="Genoscope - CEA"/>
            <person name="William W."/>
        </authorList>
    </citation>
    <scope>NUCLEOTIDE SEQUENCE</scope>
</reference>
<keyword evidence="1" id="KW-0472">Membrane</keyword>
<feature type="non-terminal residue" evidence="2">
    <location>
        <position position="114"/>
    </location>
</feature>
<dbReference type="Proteomes" id="UP001295469">
    <property type="component" value="Chromosome C03"/>
</dbReference>
<proteinExistence type="predicted"/>
<sequence length="114" mass="13090">MRFSLSFQVFFPGGVPLLRLVEFHLFLASLVSFSGVFQLWCSGLGDKPQSTWHLFGGRFRRVSFGGGRHCFCLAQLLGFLGSSRFSNPILQMVWFCFYFFSFFILISSCLYVLK</sequence>
<gene>
    <name evidence="2" type="ORF">DARMORV10_C03P79060.1</name>
</gene>
<keyword evidence="1" id="KW-0812">Transmembrane</keyword>
<name>A0A816IHZ7_BRANA</name>
<protein>
    <submittedName>
        <fullName evidence="2">(rape) hypothetical protein</fullName>
    </submittedName>
</protein>
<accession>A0A816IHZ7</accession>